<dbReference type="AlphaFoldDB" id="A0A6J4LD53"/>
<feature type="non-terminal residue" evidence="2">
    <location>
        <position position="1"/>
    </location>
</feature>
<sequence length="51" mass="5496">TRGWRRSTPRATGSSPWGPRGCAASSRLLPSAPATWSWPTPRATSSVSSRR</sequence>
<protein>
    <submittedName>
        <fullName evidence="2">Uncharacterized protein</fullName>
    </submittedName>
</protein>
<organism evidence="2">
    <name type="scientific">uncultured Chloroflexia bacterium</name>
    <dbReference type="NCBI Taxonomy" id="1672391"/>
    <lineage>
        <taxon>Bacteria</taxon>
        <taxon>Bacillati</taxon>
        <taxon>Chloroflexota</taxon>
        <taxon>Chloroflexia</taxon>
        <taxon>environmental samples</taxon>
    </lineage>
</organism>
<evidence type="ECO:0000313" key="2">
    <source>
        <dbReference type="EMBL" id="CAA9330397.1"/>
    </source>
</evidence>
<feature type="non-terminal residue" evidence="2">
    <location>
        <position position="51"/>
    </location>
</feature>
<accession>A0A6J4LD53</accession>
<gene>
    <name evidence="2" type="ORF">AVDCRST_MAG93-6167</name>
</gene>
<feature type="compositionally biased region" description="Low complexity" evidence="1">
    <location>
        <begin position="23"/>
        <end position="34"/>
    </location>
</feature>
<reference evidence="2" key="1">
    <citation type="submission" date="2020-02" db="EMBL/GenBank/DDBJ databases">
        <authorList>
            <person name="Meier V. D."/>
        </authorList>
    </citation>
    <scope>NUCLEOTIDE SEQUENCE</scope>
    <source>
        <strain evidence="2">AVDCRST_MAG93</strain>
    </source>
</reference>
<proteinExistence type="predicted"/>
<feature type="region of interest" description="Disordered" evidence="1">
    <location>
        <begin position="1"/>
        <end position="51"/>
    </location>
</feature>
<feature type="compositionally biased region" description="Polar residues" evidence="1">
    <location>
        <begin position="42"/>
        <end position="51"/>
    </location>
</feature>
<dbReference type="EMBL" id="CADCTR010002076">
    <property type="protein sequence ID" value="CAA9330397.1"/>
    <property type="molecule type" value="Genomic_DNA"/>
</dbReference>
<evidence type="ECO:0000256" key="1">
    <source>
        <dbReference type="SAM" id="MobiDB-lite"/>
    </source>
</evidence>
<name>A0A6J4LD53_9CHLR</name>